<reference evidence="1 2" key="1">
    <citation type="journal article" date="2022" name="bioRxiv">
        <title>The genome of the oomycete Peronosclerospora sorghi, a cosmopolitan pathogen of maize and sorghum, is inflated with dispersed pseudogenes.</title>
        <authorList>
            <person name="Fletcher K."/>
            <person name="Martin F."/>
            <person name="Isakeit T."/>
            <person name="Cavanaugh K."/>
            <person name="Magill C."/>
            <person name="Michelmore R."/>
        </authorList>
    </citation>
    <scope>NUCLEOTIDE SEQUENCE [LARGE SCALE GENOMIC DNA]</scope>
    <source>
        <strain evidence="1">P6</strain>
    </source>
</reference>
<evidence type="ECO:0000313" key="1">
    <source>
        <dbReference type="EMBL" id="KAI9905985.1"/>
    </source>
</evidence>
<sequence length="84" mass="8864">MPPFILVLPASGMMVKLFCALIGVKGSAFSVKIDASMSVGNLKDAIKAKKSATITCDAKDLQLFLAGKSGAWLESCTNDVEKLK</sequence>
<organism evidence="1 2">
    <name type="scientific">Peronosclerospora sorghi</name>
    <dbReference type="NCBI Taxonomy" id="230839"/>
    <lineage>
        <taxon>Eukaryota</taxon>
        <taxon>Sar</taxon>
        <taxon>Stramenopiles</taxon>
        <taxon>Oomycota</taxon>
        <taxon>Peronosporomycetes</taxon>
        <taxon>Peronosporales</taxon>
        <taxon>Peronosporaceae</taxon>
        <taxon>Peronosclerospora</taxon>
    </lineage>
</organism>
<dbReference type="EMBL" id="CM047588">
    <property type="protein sequence ID" value="KAI9905985.1"/>
    <property type="molecule type" value="Genomic_DNA"/>
</dbReference>
<protein>
    <submittedName>
        <fullName evidence="1">Uncharacterized protein</fullName>
    </submittedName>
</protein>
<comment type="caution">
    <text evidence="1">The sequence shown here is derived from an EMBL/GenBank/DDBJ whole genome shotgun (WGS) entry which is preliminary data.</text>
</comment>
<evidence type="ECO:0000313" key="2">
    <source>
        <dbReference type="Proteomes" id="UP001163321"/>
    </source>
</evidence>
<dbReference type="Proteomes" id="UP001163321">
    <property type="component" value="Chromosome 9"/>
</dbReference>
<name>A0ACC0VHX5_9STRA</name>
<proteinExistence type="predicted"/>
<keyword evidence="2" id="KW-1185">Reference proteome</keyword>
<gene>
    <name evidence="1" type="ORF">PsorP6_014150</name>
</gene>
<accession>A0ACC0VHX5</accession>